<reference evidence="5 6" key="1">
    <citation type="journal article" date="2014" name="Nat. Commun.">
        <title>Klebsormidium flaccidum genome reveals primary factors for plant terrestrial adaptation.</title>
        <authorList>
            <person name="Hori K."/>
            <person name="Maruyama F."/>
            <person name="Fujisawa T."/>
            <person name="Togashi T."/>
            <person name="Yamamoto N."/>
            <person name="Seo M."/>
            <person name="Sato S."/>
            <person name="Yamada T."/>
            <person name="Mori H."/>
            <person name="Tajima N."/>
            <person name="Moriyama T."/>
            <person name="Ikeuchi M."/>
            <person name="Watanabe M."/>
            <person name="Wada H."/>
            <person name="Kobayashi K."/>
            <person name="Saito M."/>
            <person name="Masuda T."/>
            <person name="Sasaki-Sekimoto Y."/>
            <person name="Mashiguchi K."/>
            <person name="Awai K."/>
            <person name="Shimojima M."/>
            <person name="Masuda S."/>
            <person name="Iwai M."/>
            <person name="Nobusawa T."/>
            <person name="Narise T."/>
            <person name="Kondo S."/>
            <person name="Saito H."/>
            <person name="Sato R."/>
            <person name="Murakawa M."/>
            <person name="Ihara Y."/>
            <person name="Oshima-Yamada Y."/>
            <person name="Ohtaka K."/>
            <person name="Satoh M."/>
            <person name="Sonobe K."/>
            <person name="Ishii M."/>
            <person name="Ohtani R."/>
            <person name="Kanamori-Sato M."/>
            <person name="Honoki R."/>
            <person name="Miyazaki D."/>
            <person name="Mochizuki H."/>
            <person name="Umetsu J."/>
            <person name="Higashi K."/>
            <person name="Shibata D."/>
            <person name="Kamiya Y."/>
            <person name="Sato N."/>
            <person name="Nakamura Y."/>
            <person name="Tabata S."/>
            <person name="Ida S."/>
            <person name="Kurokawa K."/>
            <person name="Ohta H."/>
        </authorList>
    </citation>
    <scope>NUCLEOTIDE SEQUENCE [LARGE SCALE GENOMIC DNA]</scope>
    <source>
        <strain evidence="5 6">NIES-2285</strain>
    </source>
</reference>
<dbReference type="InterPro" id="IPR010591">
    <property type="entry name" value="ATP11"/>
</dbReference>
<dbReference type="GO" id="GO:0005739">
    <property type="term" value="C:mitochondrion"/>
    <property type="evidence" value="ECO:0000318"/>
    <property type="project" value="GO_Central"/>
</dbReference>
<dbReference type="EMBL" id="DF237086">
    <property type="protein sequence ID" value="GAQ83140.1"/>
    <property type="molecule type" value="Genomic_DNA"/>
</dbReference>
<dbReference type="OrthoDB" id="16535at2759"/>
<evidence type="ECO:0000256" key="2">
    <source>
        <dbReference type="ARBA" id="ARBA00009116"/>
    </source>
</evidence>
<dbReference type="OMA" id="RCEIKDE"/>
<dbReference type="PANTHER" id="PTHR13126:SF0">
    <property type="entry name" value="ATP SYNTHASE MITOCHONDRIAL F1 COMPLEX ASSEMBLY FACTOR 1"/>
    <property type="match status" value="1"/>
</dbReference>
<keyword evidence="6" id="KW-1185">Reference proteome</keyword>
<dbReference type="AlphaFoldDB" id="A0A1Y1HWU8"/>
<evidence type="ECO:0000256" key="1">
    <source>
        <dbReference type="ARBA" id="ARBA00004173"/>
    </source>
</evidence>
<accession>A0A1Y1HWU8</accession>
<evidence type="ECO:0000256" key="3">
    <source>
        <dbReference type="ARBA" id="ARBA00022946"/>
    </source>
</evidence>
<name>A0A1Y1HWU8_KLENI</name>
<evidence type="ECO:0000256" key="4">
    <source>
        <dbReference type="ARBA" id="ARBA00023128"/>
    </source>
</evidence>
<keyword evidence="4" id="KW-0496">Mitochondrion</keyword>
<keyword evidence="3" id="KW-0809">Transit peptide</keyword>
<proteinExistence type="inferred from homology"/>
<protein>
    <submittedName>
        <fullName evidence="5">Mitochondrial F1-ATPase assembly protein</fullName>
    </submittedName>
</protein>
<sequence length="239" mass="26673">MLGKYLIKAVQLGKAGCAKDWLIHDTGGAEVTRALGAALLKADLVPTSGVRRRNYATGFTLPAPKELSSILKIETVRDASKEEITRIWNEYHFKLGRGHVSTVLDAAAFKTFRERVSECPLFVLPLKKPAGFVTMFLQAQLPRVLFTGLEDYKVRGSQASPYLVVTHYDDLAESKDVVLVRGDIILPAHLKDAEATDLLEASHSFYLRRDLFDHVQAFNRNSANFDFNEVLRTRGISPL</sequence>
<gene>
    <name evidence="5" type="ORF">KFL_001370100</name>
</gene>
<comment type="subcellular location">
    <subcellularLocation>
        <location evidence="1">Mitochondrion</location>
    </subcellularLocation>
</comment>
<dbReference type="PANTHER" id="PTHR13126">
    <property type="entry name" value="CHAPERONE ATP11"/>
    <property type="match status" value="1"/>
</dbReference>
<organism evidence="5 6">
    <name type="scientific">Klebsormidium nitens</name>
    <name type="common">Green alga</name>
    <name type="synonym">Ulothrix nitens</name>
    <dbReference type="NCBI Taxonomy" id="105231"/>
    <lineage>
        <taxon>Eukaryota</taxon>
        <taxon>Viridiplantae</taxon>
        <taxon>Streptophyta</taxon>
        <taxon>Klebsormidiophyceae</taxon>
        <taxon>Klebsormidiales</taxon>
        <taxon>Klebsormidiaceae</taxon>
        <taxon>Klebsormidium</taxon>
    </lineage>
</organism>
<dbReference type="GO" id="GO:0033615">
    <property type="term" value="P:mitochondrial proton-transporting ATP synthase complex assembly"/>
    <property type="evidence" value="ECO:0000318"/>
    <property type="project" value="GO_Central"/>
</dbReference>
<dbReference type="STRING" id="105231.A0A1Y1HWU8"/>
<dbReference type="Proteomes" id="UP000054558">
    <property type="component" value="Unassembled WGS sequence"/>
</dbReference>
<dbReference type="Pfam" id="PF06644">
    <property type="entry name" value="ATP11"/>
    <property type="match status" value="1"/>
</dbReference>
<evidence type="ECO:0000313" key="6">
    <source>
        <dbReference type="Proteomes" id="UP000054558"/>
    </source>
</evidence>
<comment type="similarity">
    <text evidence="2">Belongs to the ATP11 family.</text>
</comment>
<evidence type="ECO:0000313" key="5">
    <source>
        <dbReference type="EMBL" id="GAQ83140.1"/>
    </source>
</evidence>